<reference evidence="2 3" key="1">
    <citation type="submission" date="2015-11" db="EMBL/GenBank/DDBJ databases">
        <title>Draft Genome Sequence of the Strain BR 10303 (Bradyrhizobium sp.) isolated from nodules of Centrolobium paraense.</title>
        <authorList>
            <person name="Zelli J.E."/>
            <person name="Simoes-Araujo J.L."/>
            <person name="Barauna A.C."/>
            <person name="Silva K."/>
        </authorList>
    </citation>
    <scope>NUCLEOTIDE SEQUENCE [LARGE SCALE GENOMIC DNA]</scope>
    <source>
        <strain evidence="2 3">BR 10303</strain>
    </source>
</reference>
<sequence length="72" mass="7601">MKLLIIVSLTAGVGLLAALTAIPRSHSGSTTGRAGTASTSTLHDMQSARSMDNLPAGDFEDRSLVYPRETKR</sequence>
<feature type="region of interest" description="Disordered" evidence="1">
    <location>
        <begin position="25"/>
        <end position="72"/>
    </location>
</feature>
<evidence type="ECO:0000256" key="1">
    <source>
        <dbReference type="SAM" id="MobiDB-lite"/>
    </source>
</evidence>
<feature type="compositionally biased region" description="Low complexity" evidence="1">
    <location>
        <begin position="25"/>
        <end position="41"/>
    </location>
</feature>
<proteinExistence type="predicted"/>
<evidence type="ECO:0000313" key="2">
    <source>
        <dbReference type="EMBL" id="KWV50923.1"/>
    </source>
</evidence>
<organism evidence="2 3">
    <name type="scientific">Bradyrhizobium macuxiense</name>
    <dbReference type="NCBI Taxonomy" id="1755647"/>
    <lineage>
        <taxon>Bacteria</taxon>
        <taxon>Pseudomonadati</taxon>
        <taxon>Pseudomonadota</taxon>
        <taxon>Alphaproteobacteria</taxon>
        <taxon>Hyphomicrobiales</taxon>
        <taxon>Nitrobacteraceae</taxon>
        <taxon>Bradyrhizobium</taxon>
    </lineage>
</organism>
<gene>
    <name evidence="2" type="ORF">AS156_13945</name>
</gene>
<feature type="compositionally biased region" description="Basic and acidic residues" evidence="1">
    <location>
        <begin position="59"/>
        <end position="72"/>
    </location>
</feature>
<dbReference type="Proteomes" id="UP000057737">
    <property type="component" value="Unassembled WGS sequence"/>
</dbReference>
<comment type="caution">
    <text evidence="2">The sequence shown here is derived from an EMBL/GenBank/DDBJ whole genome shotgun (WGS) entry which is preliminary data.</text>
</comment>
<accession>A0A109JL64</accession>
<dbReference type="AlphaFoldDB" id="A0A109JL64"/>
<keyword evidence="3" id="KW-1185">Reference proteome</keyword>
<dbReference type="RefSeq" id="WP_066511452.1">
    <property type="nucleotide sequence ID" value="NZ_LNCU01000092.1"/>
</dbReference>
<dbReference type="OrthoDB" id="8254372at2"/>
<name>A0A109JL64_9BRAD</name>
<evidence type="ECO:0000313" key="3">
    <source>
        <dbReference type="Proteomes" id="UP000057737"/>
    </source>
</evidence>
<dbReference type="EMBL" id="LNCU01000092">
    <property type="protein sequence ID" value="KWV50923.1"/>
    <property type="molecule type" value="Genomic_DNA"/>
</dbReference>
<protein>
    <submittedName>
        <fullName evidence="2">Uncharacterized protein</fullName>
    </submittedName>
</protein>